<dbReference type="InterPro" id="IPR050476">
    <property type="entry name" value="Insect_CytP450_Detox"/>
</dbReference>
<dbReference type="Pfam" id="PF00067">
    <property type="entry name" value="p450"/>
    <property type="match status" value="1"/>
</dbReference>
<organism evidence="14 15">
    <name type="scientific">Nicrophorus vespilloides</name>
    <name type="common">Boreal carrion beetle</name>
    <dbReference type="NCBI Taxonomy" id="110193"/>
    <lineage>
        <taxon>Eukaryota</taxon>
        <taxon>Metazoa</taxon>
        <taxon>Ecdysozoa</taxon>
        <taxon>Arthropoda</taxon>
        <taxon>Hexapoda</taxon>
        <taxon>Insecta</taxon>
        <taxon>Pterygota</taxon>
        <taxon>Neoptera</taxon>
        <taxon>Endopterygota</taxon>
        <taxon>Coleoptera</taxon>
        <taxon>Polyphaga</taxon>
        <taxon>Staphyliniformia</taxon>
        <taxon>Silphidae</taxon>
        <taxon>Nicrophorinae</taxon>
        <taxon>Nicrophorus</taxon>
    </lineage>
</organism>
<keyword evidence="5 13" id="KW-0349">Heme</keyword>
<dbReference type="InterPro" id="IPR002401">
    <property type="entry name" value="Cyt_P450_E_grp-I"/>
</dbReference>
<protein>
    <submittedName>
        <fullName evidence="15">Cytochrome P450 9e2-like</fullName>
    </submittedName>
</protein>
<dbReference type="InterPro" id="IPR001128">
    <property type="entry name" value="Cyt_P450"/>
</dbReference>
<name>A0ABM1M4F7_NICVS</name>
<dbReference type="PROSITE" id="PS00086">
    <property type="entry name" value="CYTOCHROME_P450"/>
    <property type="match status" value="1"/>
</dbReference>
<sequence>MIQLILLVVLSYLLCYYVLKPYTFWKERGIQYVQPVPIFGNVFRNIIQQKSLAEIVKSIYDKLKHQRYSGMYQFMKPVLLINDIDLIKKITIKDFDHFTDHVNHAREDVDRLWSKNLFAMTGSTWRDMRGTLSPAFTASKMRFMFSLINECAENLASHYLKKNEELIEIEMRDTYTRVSNDVIASCAFGIKCDSLNDPNNVFYVRASKAFDYSGIRQSVFILYHSVPKLMKFLGWKIFDDEMGTFFRGVIDESIKIREDKGIVRPDMLNLLMEAKNGKLSGESNKNSVDSFASTNEYSLGKKITNIELTNENITAQCLIFFNAGFDTTSYAMCFLTYELALNGEIQDKLREEIITTWKKCEGNVTYQDLIGMTYLDMVISEVLRKWPPVPYIERLCTKDYTIVATRPDEKDYKVKKNDFVYIPVFGIHRDSKYYPNPEKFDPERFAVENREKMYPSTYLPFGSGPRNCIGSRLAILETKVTIFHLLRNFQVLPTKKTSIPMVISRKQFTVSSQHDFWLGLKRLSS</sequence>
<dbReference type="PRINTS" id="PR00463">
    <property type="entry name" value="EP450I"/>
</dbReference>
<evidence type="ECO:0000256" key="5">
    <source>
        <dbReference type="ARBA" id="ARBA00022617"/>
    </source>
</evidence>
<keyword evidence="10 13" id="KW-0408">Iron</keyword>
<reference evidence="15" key="1">
    <citation type="submission" date="2025-08" db="UniProtKB">
        <authorList>
            <consortium name="RefSeq"/>
        </authorList>
    </citation>
    <scope>IDENTIFICATION</scope>
    <source>
        <tissue evidence="15">Whole Larva</tissue>
    </source>
</reference>
<comment type="cofactor">
    <cofactor evidence="1">
        <name>heme</name>
        <dbReference type="ChEBI" id="CHEBI:30413"/>
    </cofactor>
</comment>
<accession>A0ABM1M4F7</accession>
<evidence type="ECO:0000256" key="10">
    <source>
        <dbReference type="ARBA" id="ARBA00023004"/>
    </source>
</evidence>
<evidence type="ECO:0000256" key="2">
    <source>
        <dbReference type="ARBA" id="ARBA00004174"/>
    </source>
</evidence>
<keyword evidence="7" id="KW-0256">Endoplasmic reticulum</keyword>
<dbReference type="CDD" id="cd11056">
    <property type="entry name" value="CYP6-like"/>
    <property type="match status" value="1"/>
</dbReference>
<evidence type="ECO:0000256" key="13">
    <source>
        <dbReference type="RuleBase" id="RU000461"/>
    </source>
</evidence>
<comment type="similarity">
    <text evidence="4 13">Belongs to the cytochrome P450 family.</text>
</comment>
<dbReference type="PANTHER" id="PTHR24292:SF54">
    <property type="entry name" value="CYP9F3-RELATED"/>
    <property type="match status" value="1"/>
</dbReference>
<keyword evidence="9 13" id="KW-0560">Oxidoreductase</keyword>
<evidence type="ECO:0000256" key="1">
    <source>
        <dbReference type="ARBA" id="ARBA00001971"/>
    </source>
</evidence>
<keyword evidence="8" id="KW-0492">Microsome</keyword>
<dbReference type="PANTHER" id="PTHR24292">
    <property type="entry name" value="CYTOCHROME P450"/>
    <property type="match status" value="1"/>
</dbReference>
<evidence type="ECO:0000256" key="6">
    <source>
        <dbReference type="ARBA" id="ARBA00022723"/>
    </source>
</evidence>
<dbReference type="InterPro" id="IPR036396">
    <property type="entry name" value="Cyt_P450_sf"/>
</dbReference>
<keyword evidence="11 13" id="KW-0503">Monooxygenase</keyword>
<evidence type="ECO:0000256" key="8">
    <source>
        <dbReference type="ARBA" id="ARBA00022848"/>
    </source>
</evidence>
<evidence type="ECO:0000256" key="11">
    <source>
        <dbReference type="ARBA" id="ARBA00023033"/>
    </source>
</evidence>
<evidence type="ECO:0000313" key="14">
    <source>
        <dbReference type="Proteomes" id="UP000695000"/>
    </source>
</evidence>
<evidence type="ECO:0000256" key="3">
    <source>
        <dbReference type="ARBA" id="ARBA00004406"/>
    </source>
</evidence>
<evidence type="ECO:0000256" key="12">
    <source>
        <dbReference type="ARBA" id="ARBA00023136"/>
    </source>
</evidence>
<keyword evidence="12" id="KW-0472">Membrane</keyword>
<evidence type="ECO:0000256" key="4">
    <source>
        <dbReference type="ARBA" id="ARBA00010617"/>
    </source>
</evidence>
<evidence type="ECO:0000256" key="7">
    <source>
        <dbReference type="ARBA" id="ARBA00022824"/>
    </source>
</evidence>
<evidence type="ECO:0000313" key="15">
    <source>
        <dbReference type="RefSeq" id="XP_017769457.1"/>
    </source>
</evidence>
<dbReference type="Proteomes" id="UP000695000">
    <property type="component" value="Unplaced"/>
</dbReference>
<dbReference type="PRINTS" id="PR00385">
    <property type="entry name" value="P450"/>
</dbReference>
<dbReference type="GeneID" id="108557462"/>
<keyword evidence="6 13" id="KW-0479">Metal-binding</keyword>
<dbReference type="RefSeq" id="XP_017769457.1">
    <property type="nucleotide sequence ID" value="XM_017913968.1"/>
</dbReference>
<dbReference type="SUPFAM" id="SSF48264">
    <property type="entry name" value="Cytochrome P450"/>
    <property type="match status" value="1"/>
</dbReference>
<evidence type="ECO:0000256" key="9">
    <source>
        <dbReference type="ARBA" id="ARBA00023002"/>
    </source>
</evidence>
<comment type="subcellular location">
    <subcellularLocation>
        <location evidence="3">Endoplasmic reticulum membrane</location>
        <topology evidence="3">Peripheral membrane protein</topology>
    </subcellularLocation>
    <subcellularLocation>
        <location evidence="2">Microsome membrane</location>
        <topology evidence="2">Peripheral membrane protein</topology>
    </subcellularLocation>
</comment>
<dbReference type="InterPro" id="IPR017972">
    <property type="entry name" value="Cyt_P450_CS"/>
</dbReference>
<keyword evidence="14" id="KW-1185">Reference proteome</keyword>
<gene>
    <name evidence="15" type="primary">LOC108557462</name>
</gene>
<dbReference type="Gene3D" id="1.10.630.10">
    <property type="entry name" value="Cytochrome P450"/>
    <property type="match status" value="1"/>
</dbReference>
<proteinExistence type="inferred from homology"/>